<proteinExistence type="predicted"/>
<gene>
    <name evidence="4" type="ORF">NE663_07235</name>
</gene>
<feature type="signal peptide" evidence="2">
    <location>
        <begin position="1"/>
        <end position="26"/>
    </location>
</feature>
<dbReference type="GO" id="GO:0008745">
    <property type="term" value="F:N-acetylmuramoyl-L-alanine amidase activity"/>
    <property type="evidence" value="ECO:0007669"/>
    <property type="project" value="UniProtKB-EC"/>
</dbReference>
<keyword evidence="5" id="KW-1185">Reference proteome</keyword>
<evidence type="ECO:0000256" key="2">
    <source>
        <dbReference type="SAM" id="SignalP"/>
    </source>
</evidence>
<evidence type="ECO:0000313" key="4">
    <source>
        <dbReference type="EMBL" id="MCQ5122051.1"/>
    </source>
</evidence>
<organism evidence="4 5">
    <name type="scientific">Massilicoli timonensis</name>
    <dbReference type="NCBI Taxonomy" id="2015901"/>
    <lineage>
        <taxon>Bacteria</taxon>
        <taxon>Bacillati</taxon>
        <taxon>Bacillota</taxon>
        <taxon>Erysipelotrichia</taxon>
        <taxon>Erysipelotrichales</taxon>
        <taxon>Erysipelotrichaceae</taxon>
        <taxon>Massilicoli</taxon>
    </lineage>
</organism>
<dbReference type="Pfam" id="PF01520">
    <property type="entry name" value="Amidase_3"/>
    <property type="match status" value="1"/>
</dbReference>
<dbReference type="EC" id="3.5.1.28" evidence="4"/>
<accession>A0ABT1SLG1</accession>
<name>A0ABT1SLG1_9FIRM</name>
<dbReference type="Gene3D" id="3.40.630.40">
    <property type="entry name" value="Zn-dependent exopeptidases"/>
    <property type="match status" value="1"/>
</dbReference>
<dbReference type="CDD" id="cd02696">
    <property type="entry name" value="MurNAc-LAA"/>
    <property type="match status" value="1"/>
</dbReference>
<dbReference type="PANTHER" id="PTHR30404:SF0">
    <property type="entry name" value="N-ACETYLMURAMOYL-L-ALANINE AMIDASE AMIC"/>
    <property type="match status" value="1"/>
</dbReference>
<reference evidence="4 5" key="1">
    <citation type="submission" date="2022-06" db="EMBL/GenBank/DDBJ databases">
        <title>Isolation of gut microbiota from human fecal samples.</title>
        <authorList>
            <person name="Pamer E.G."/>
            <person name="Barat B."/>
            <person name="Waligurski E."/>
            <person name="Medina S."/>
            <person name="Paddock L."/>
            <person name="Mostad J."/>
        </authorList>
    </citation>
    <scope>NUCLEOTIDE SEQUENCE [LARGE SCALE GENOMIC DNA]</scope>
    <source>
        <strain evidence="4 5">DFI.6.1</strain>
    </source>
</reference>
<dbReference type="InterPro" id="IPR050695">
    <property type="entry name" value="N-acetylmuramoyl_amidase_3"/>
</dbReference>
<protein>
    <submittedName>
        <fullName evidence="4">N-acetylmuramoyl-L-alanine amidase</fullName>
        <ecNumber evidence="4">3.5.1.28</ecNumber>
    </submittedName>
</protein>
<dbReference type="EMBL" id="JANGCH010000009">
    <property type="protein sequence ID" value="MCQ5122051.1"/>
    <property type="molecule type" value="Genomic_DNA"/>
</dbReference>
<sequence>MKQKWKYGCIALVMIAAMLIMTEAGGKKIQDDTLSGIMIVIDSGHGGKDNGAMANEANEDEINLLIAKKVRKALREKGAGVVMTRTGDYDLASESATSRKKEDMRKRVEMINQNRIDLFISIHLNAYPSADVHGVQIFYQKGNTDGELLASYIAEEMVSVSDHVMHNKAGDYYILNETGPTGLLIECGFLSNPQEQKLLQEEDYQLELAQAIVSGIEAYFVALQ</sequence>
<feature type="chain" id="PRO_5047490105" evidence="2">
    <location>
        <begin position="27"/>
        <end position="224"/>
    </location>
</feature>
<dbReference type="SUPFAM" id="SSF53187">
    <property type="entry name" value="Zn-dependent exopeptidases"/>
    <property type="match status" value="1"/>
</dbReference>
<dbReference type="SMART" id="SM00646">
    <property type="entry name" value="Ami_3"/>
    <property type="match status" value="1"/>
</dbReference>
<dbReference type="PANTHER" id="PTHR30404">
    <property type="entry name" value="N-ACETYLMURAMOYL-L-ALANINE AMIDASE"/>
    <property type="match status" value="1"/>
</dbReference>
<evidence type="ECO:0000259" key="3">
    <source>
        <dbReference type="SMART" id="SM00646"/>
    </source>
</evidence>
<evidence type="ECO:0000256" key="1">
    <source>
        <dbReference type="ARBA" id="ARBA00022801"/>
    </source>
</evidence>
<dbReference type="RefSeq" id="WP_256197933.1">
    <property type="nucleotide sequence ID" value="NZ_CALVCM010000006.1"/>
</dbReference>
<feature type="domain" description="MurNAc-LAA" evidence="3">
    <location>
        <begin position="108"/>
        <end position="217"/>
    </location>
</feature>
<dbReference type="InterPro" id="IPR002508">
    <property type="entry name" value="MurNAc-LAA_cat"/>
</dbReference>
<keyword evidence="2" id="KW-0732">Signal</keyword>
<comment type="caution">
    <text evidence="4">The sequence shown here is derived from an EMBL/GenBank/DDBJ whole genome shotgun (WGS) entry which is preliminary data.</text>
</comment>
<dbReference type="Proteomes" id="UP001524435">
    <property type="component" value="Unassembled WGS sequence"/>
</dbReference>
<evidence type="ECO:0000313" key="5">
    <source>
        <dbReference type="Proteomes" id="UP001524435"/>
    </source>
</evidence>
<keyword evidence="1 4" id="KW-0378">Hydrolase</keyword>